<dbReference type="GO" id="GO:0035438">
    <property type="term" value="F:cyclic-di-GMP binding"/>
    <property type="evidence" value="ECO:0007669"/>
    <property type="project" value="InterPro"/>
</dbReference>
<accession>A0A1L6JA36</accession>
<gene>
    <name evidence="2" type="ORF">BRX40_10020</name>
    <name evidence="3" type="ORF">CA257_14065</name>
    <name evidence="4" type="ORF">DAH66_03745</name>
</gene>
<dbReference type="Pfam" id="PF07238">
    <property type="entry name" value="PilZ"/>
    <property type="match status" value="1"/>
</dbReference>
<reference evidence="5" key="2">
    <citation type="submission" date="2016-12" db="EMBL/GenBank/DDBJ databases">
        <title>Whole genome sequencing of Sphingomonas sp. ABOJV.</title>
        <authorList>
            <person name="Conlan S."/>
            <person name="Thomas P.J."/>
            <person name="Mullikin J."/>
            <person name="Palmore T.N."/>
            <person name="Frank K.M."/>
            <person name="Segre J.A."/>
        </authorList>
    </citation>
    <scope>NUCLEOTIDE SEQUENCE [LARGE SCALE GENOMIC DNA]</scope>
    <source>
        <strain evidence="5">ABOJV</strain>
    </source>
</reference>
<evidence type="ECO:0000259" key="1">
    <source>
        <dbReference type="Pfam" id="PF07238"/>
    </source>
</evidence>
<dbReference type="STRING" id="93064.BRX40_10020"/>
<dbReference type="EMBL" id="CP018820">
    <property type="protein sequence ID" value="APR52716.1"/>
    <property type="molecule type" value="Genomic_DNA"/>
</dbReference>
<reference evidence="6 7" key="3">
    <citation type="submission" date="2018-07" db="EMBL/GenBank/DDBJ databases">
        <title>Genomic and Epidemiologic Investigation of an Indolent Hospital Outbreak.</title>
        <authorList>
            <person name="Johnson R.C."/>
            <person name="Deming C."/>
            <person name="Conlan S."/>
            <person name="Zellmer C.J."/>
            <person name="Michelin A.V."/>
            <person name="Lee-Lin S."/>
            <person name="Thomas P.J."/>
            <person name="Park M."/>
            <person name="Weingarten R.A."/>
            <person name="Less J."/>
            <person name="Dekker J.P."/>
            <person name="Frank K.M."/>
            <person name="Musser K.A."/>
            <person name="Mcquiston J.R."/>
            <person name="Henderson D.K."/>
            <person name="Lau A.F."/>
            <person name="Palmore T.N."/>
            <person name="Segre J.A."/>
        </authorList>
    </citation>
    <scope>NUCLEOTIDE SEQUENCE [LARGE SCALE GENOMIC DNA]</scope>
    <source>
        <strain evidence="4 7">SK-CDC1_0717</strain>
        <strain evidence="3 6">SK-NIH.Env10_0317</strain>
    </source>
</reference>
<dbReference type="GeneID" id="44132895"/>
<dbReference type="Proteomes" id="UP000287746">
    <property type="component" value="Unassembled WGS sequence"/>
</dbReference>
<dbReference type="EMBL" id="QQYZ01000003">
    <property type="protein sequence ID" value="RSY88585.1"/>
    <property type="molecule type" value="Genomic_DNA"/>
</dbReference>
<proteinExistence type="predicted"/>
<evidence type="ECO:0000313" key="3">
    <source>
        <dbReference type="EMBL" id="RSV01824.1"/>
    </source>
</evidence>
<dbReference type="AlphaFoldDB" id="A0A1L6JA36"/>
<evidence type="ECO:0000313" key="6">
    <source>
        <dbReference type="Proteomes" id="UP000286681"/>
    </source>
</evidence>
<dbReference type="EMBL" id="QQWO01000011">
    <property type="protein sequence ID" value="RSV01824.1"/>
    <property type="molecule type" value="Genomic_DNA"/>
</dbReference>
<protein>
    <submittedName>
        <fullName evidence="3">PilZ domain-containing protein</fullName>
    </submittedName>
    <submittedName>
        <fullName evidence="2">Pilus assembly protein PilZ</fullName>
    </submittedName>
</protein>
<keyword evidence="5" id="KW-1185">Reference proteome</keyword>
<name>A0A1L6JA36_9SPHN</name>
<evidence type="ECO:0000313" key="5">
    <source>
        <dbReference type="Proteomes" id="UP000185161"/>
    </source>
</evidence>
<dbReference type="RefSeq" id="WP_066577608.1">
    <property type="nucleotide sequence ID" value="NZ_CP018820.1"/>
</dbReference>
<dbReference type="Proteomes" id="UP000185161">
    <property type="component" value="Chromosome"/>
</dbReference>
<feature type="domain" description="PilZ" evidence="1">
    <location>
        <begin position="17"/>
        <end position="104"/>
    </location>
</feature>
<dbReference type="SUPFAM" id="SSF141371">
    <property type="entry name" value="PilZ domain-like"/>
    <property type="match status" value="1"/>
</dbReference>
<organism evidence="2 5">
    <name type="scientific">Sphingomonas koreensis</name>
    <dbReference type="NCBI Taxonomy" id="93064"/>
    <lineage>
        <taxon>Bacteria</taxon>
        <taxon>Pseudomonadati</taxon>
        <taxon>Pseudomonadota</taxon>
        <taxon>Alphaproteobacteria</taxon>
        <taxon>Sphingomonadales</taxon>
        <taxon>Sphingomonadaceae</taxon>
        <taxon>Sphingomonas</taxon>
    </lineage>
</organism>
<dbReference type="InterPro" id="IPR009875">
    <property type="entry name" value="PilZ_domain"/>
</dbReference>
<reference evidence="2" key="1">
    <citation type="submission" date="2016-12" db="EMBL/GenBank/DDBJ databases">
        <title>Whole genome sequencing of Sphingomonas koreensis.</title>
        <authorList>
            <person name="Conlan S."/>
            <person name="Thomas P.J."/>
            <person name="Mullikin J."/>
            <person name="Palmore T.N."/>
            <person name="Frank K.M."/>
            <person name="Segre J.A."/>
        </authorList>
    </citation>
    <scope>NUCLEOTIDE SEQUENCE</scope>
    <source>
        <strain evidence="2">ABOJV</strain>
    </source>
</reference>
<evidence type="ECO:0000313" key="7">
    <source>
        <dbReference type="Proteomes" id="UP000287746"/>
    </source>
</evidence>
<evidence type="ECO:0000313" key="2">
    <source>
        <dbReference type="EMBL" id="APR52716.1"/>
    </source>
</evidence>
<dbReference type="Proteomes" id="UP000286681">
    <property type="component" value="Unassembled WGS sequence"/>
</dbReference>
<dbReference type="OrthoDB" id="9806898at2"/>
<evidence type="ECO:0000313" key="4">
    <source>
        <dbReference type="EMBL" id="RSY88585.1"/>
    </source>
</evidence>
<dbReference type="KEGG" id="skr:BRX40_10020"/>
<sequence>MTYQFSAAAGAPALASDRRAIERDEVHYRARASGPDNQPVTLLIVNISPHGLMARCEKPFAEGDRLRVMLPAVGTAIADVRWSLGGRLGASFEPAISLASYYALIAQLVKK</sequence>